<dbReference type="OrthoDB" id="2921803at2759"/>
<dbReference type="EMBL" id="MLYV02001036">
    <property type="protein sequence ID" value="PSR74010.1"/>
    <property type="molecule type" value="Genomic_DNA"/>
</dbReference>
<dbReference type="SUPFAM" id="SSF52047">
    <property type="entry name" value="RNI-like"/>
    <property type="match status" value="1"/>
</dbReference>
<evidence type="ECO:0000313" key="2">
    <source>
        <dbReference type="Proteomes" id="UP000186601"/>
    </source>
</evidence>
<sequence length="413" mass="45566">MALQVNLPQEMIDAIIDHLHDDKTALSKCALVSPAWLPSAHHHLFHTLRVLVPRESGFTSFFQFIVSSSPSVCESIVVFELGGPGSSFGDLETFSELDLDAFRSVLSRMPNLTSLSLHGLHVRSPFGSSSHTISSKLSTRPLTGLKKLVLTNIALKDDNLRDLSGLVALSSGLEELHILTLLDRVATLSADWMQTAKVVQQAEDMRLKTLSFGSPFMTMPIVVRILDSIPTLGSSLTSLDVRAVSSDDLPPVGKVLGVVGPNLRYLGLDISYLHTGNHSIRDLLELPHKCDLGSVTHWDEFNLRRCTSLQEIRIQASMYSPWETVTKELLSLTLSHLFSAVQTLHLILDVHPLMHISKLEDGILPFPGIKTVKVLTHPQAGSPPFRGRGLDISERVFVVHELPRLNSRGILRF</sequence>
<evidence type="ECO:0008006" key="3">
    <source>
        <dbReference type="Google" id="ProtNLM"/>
    </source>
</evidence>
<dbReference type="Gene3D" id="3.80.10.10">
    <property type="entry name" value="Ribonuclease Inhibitor"/>
    <property type="match status" value="1"/>
</dbReference>
<gene>
    <name evidence="1" type="ORF">PHLCEN_2v10194</name>
</gene>
<comment type="caution">
    <text evidence="1">The sequence shown here is derived from an EMBL/GenBank/DDBJ whole genome shotgun (WGS) entry which is preliminary data.</text>
</comment>
<accession>A0A2R6NNK4</accession>
<protein>
    <recommendedName>
        <fullName evidence="3">F-box domain-containing protein</fullName>
    </recommendedName>
</protein>
<dbReference type="Proteomes" id="UP000186601">
    <property type="component" value="Unassembled WGS sequence"/>
</dbReference>
<reference evidence="1 2" key="1">
    <citation type="submission" date="2018-02" db="EMBL/GenBank/DDBJ databases">
        <title>Genome sequence of the basidiomycete white-rot fungus Phlebia centrifuga.</title>
        <authorList>
            <person name="Granchi Z."/>
            <person name="Peng M."/>
            <person name="de Vries R.P."/>
            <person name="Hilden K."/>
            <person name="Makela M.R."/>
            <person name="Grigoriev I."/>
            <person name="Riley R."/>
        </authorList>
    </citation>
    <scope>NUCLEOTIDE SEQUENCE [LARGE SCALE GENOMIC DNA]</scope>
    <source>
        <strain evidence="1 2">FBCC195</strain>
    </source>
</reference>
<organism evidence="1 2">
    <name type="scientific">Hermanssonia centrifuga</name>
    <dbReference type="NCBI Taxonomy" id="98765"/>
    <lineage>
        <taxon>Eukaryota</taxon>
        <taxon>Fungi</taxon>
        <taxon>Dikarya</taxon>
        <taxon>Basidiomycota</taxon>
        <taxon>Agaricomycotina</taxon>
        <taxon>Agaricomycetes</taxon>
        <taxon>Polyporales</taxon>
        <taxon>Meruliaceae</taxon>
        <taxon>Hermanssonia</taxon>
    </lineage>
</organism>
<name>A0A2R6NNK4_9APHY</name>
<keyword evidence="2" id="KW-1185">Reference proteome</keyword>
<dbReference type="AlphaFoldDB" id="A0A2R6NNK4"/>
<dbReference type="InterPro" id="IPR032675">
    <property type="entry name" value="LRR_dom_sf"/>
</dbReference>
<evidence type="ECO:0000313" key="1">
    <source>
        <dbReference type="EMBL" id="PSR74010.1"/>
    </source>
</evidence>
<proteinExistence type="predicted"/>